<dbReference type="InterPro" id="IPR006593">
    <property type="entry name" value="Cyt_b561/ferric_Rdtase_TM"/>
</dbReference>
<organism evidence="11 12">
    <name type="scientific">Clohesyomyces aquaticus</name>
    <dbReference type="NCBI Taxonomy" id="1231657"/>
    <lineage>
        <taxon>Eukaryota</taxon>
        <taxon>Fungi</taxon>
        <taxon>Dikarya</taxon>
        <taxon>Ascomycota</taxon>
        <taxon>Pezizomycotina</taxon>
        <taxon>Dothideomycetes</taxon>
        <taxon>Pleosporomycetidae</taxon>
        <taxon>Pleosporales</taxon>
        <taxon>Lindgomycetaceae</taxon>
        <taxon>Clohesyomyces</taxon>
    </lineage>
</organism>
<dbReference type="STRING" id="1231657.A0A1Y1Z826"/>
<evidence type="ECO:0000256" key="4">
    <source>
        <dbReference type="ARBA" id="ARBA00022982"/>
    </source>
</evidence>
<sequence>MRAHIITAGFLALASRASAQVASVCPTSSKDVCFKLNIPANTASSGNGDIFFQISAPTSYEWVSLGQGSGMSGANIFVIYTNSAGNNVTISPRLGTGHSTPNFNGNAQVTLLEGSGVSGGKMVANVKCSNCNKWSGGSADFTSGNGNWIWASKSGSPKNSDSQSANIAQHGDAAAFSWSYASAKGGNSVNPLVASGSTPSGTGTTAGGGSGVTSCVPRPTTGSFQSAAAATTSGAAATQTAGENENQSEDSHRPTGFPTNWASYGRPTAAPTGDDHGGGHGGRNKRQEINYCDSNSPTNNNGNGFTPLSASSGPARTKKMLIAHGTMAALAFVIFFPAGSIVIRLASFPGVIWLHAAFQVFAYLVYIVAFGLGVYIANDLKVLNNYHPIIGIVVFICLFFQPIFGFLHHSLFKKYGSRTFWSYSHLWLGRAVITLGIINGGLGFKLANTMGMGSRTGMIVYSVVAGIMWLIMVAATIAGELRRRKAGERPPKYTDSQTDSPRETEERADIPPPAGHYAPRG</sequence>
<evidence type="ECO:0000256" key="5">
    <source>
        <dbReference type="ARBA" id="ARBA00022989"/>
    </source>
</evidence>
<evidence type="ECO:0000256" key="8">
    <source>
        <dbReference type="SAM" id="Phobius"/>
    </source>
</evidence>
<comment type="caution">
    <text evidence="11">The sequence shown here is derived from an EMBL/GenBank/DDBJ whole genome shotgun (WGS) entry which is preliminary data.</text>
</comment>
<feature type="region of interest" description="Disordered" evidence="7">
    <location>
        <begin position="192"/>
        <end position="309"/>
    </location>
</feature>
<reference evidence="11 12" key="1">
    <citation type="submission" date="2016-07" db="EMBL/GenBank/DDBJ databases">
        <title>Pervasive Adenine N6-methylation of Active Genes in Fungi.</title>
        <authorList>
            <consortium name="DOE Joint Genome Institute"/>
            <person name="Mondo S.J."/>
            <person name="Dannebaum R.O."/>
            <person name="Kuo R.C."/>
            <person name="Labutti K."/>
            <person name="Haridas S."/>
            <person name="Kuo A."/>
            <person name="Salamov A."/>
            <person name="Ahrendt S.R."/>
            <person name="Lipzen A."/>
            <person name="Sullivan W."/>
            <person name="Andreopoulos W.B."/>
            <person name="Clum A."/>
            <person name="Lindquist E."/>
            <person name="Daum C."/>
            <person name="Ramamoorthy G.K."/>
            <person name="Gryganskyi A."/>
            <person name="Culley D."/>
            <person name="Magnuson J.K."/>
            <person name="James T.Y."/>
            <person name="O'Malley M.A."/>
            <person name="Stajich J.E."/>
            <person name="Spatafora J.W."/>
            <person name="Visel A."/>
            <person name="Grigoriev I.V."/>
        </authorList>
    </citation>
    <scope>NUCLEOTIDE SEQUENCE [LARGE SCALE GENOMIC DNA]</scope>
    <source>
        <strain evidence="11 12">CBS 115471</strain>
    </source>
</reference>
<feature type="transmembrane region" description="Helical" evidence="8">
    <location>
        <begin position="389"/>
        <end position="407"/>
    </location>
</feature>
<evidence type="ECO:0000313" key="11">
    <source>
        <dbReference type="EMBL" id="ORY06157.1"/>
    </source>
</evidence>
<evidence type="ECO:0000259" key="10">
    <source>
        <dbReference type="PROSITE" id="PS50939"/>
    </source>
</evidence>
<dbReference type="SMART" id="SM00665">
    <property type="entry name" value="B561"/>
    <property type="match status" value="1"/>
</dbReference>
<dbReference type="Gene3D" id="2.60.40.1210">
    <property type="entry name" value="Cellobiose dehydrogenase, cytochrome domain"/>
    <property type="match status" value="1"/>
</dbReference>
<dbReference type="InterPro" id="IPR015920">
    <property type="entry name" value="Cellobiose_DH-like_cyt"/>
</dbReference>
<evidence type="ECO:0000313" key="12">
    <source>
        <dbReference type="Proteomes" id="UP000193144"/>
    </source>
</evidence>
<dbReference type="AlphaFoldDB" id="A0A1Y1Z826"/>
<gene>
    <name evidence="11" type="ORF">BCR34DRAFT_626738</name>
</gene>
<name>A0A1Y1Z826_9PLEO</name>
<keyword evidence="12" id="KW-1185">Reference proteome</keyword>
<evidence type="ECO:0000256" key="6">
    <source>
        <dbReference type="ARBA" id="ARBA00023136"/>
    </source>
</evidence>
<keyword evidence="4" id="KW-0249">Electron transport</keyword>
<feature type="compositionally biased region" description="Low complexity" evidence="7">
    <location>
        <begin position="220"/>
        <end position="242"/>
    </location>
</feature>
<dbReference type="PROSITE" id="PS50939">
    <property type="entry name" value="CYTOCHROME_B561"/>
    <property type="match status" value="1"/>
</dbReference>
<keyword evidence="5 8" id="KW-1133">Transmembrane helix</keyword>
<feature type="transmembrane region" description="Helical" evidence="8">
    <location>
        <begin position="427"/>
        <end position="447"/>
    </location>
</feature>
<dbReference type="EMBL" id="MCFA01000119">
    <property type="protein sequence ID" value="ORY06157.1"/>
    <property type="molecule type" value="Genomic_DNA"/>
</dbReference>
<feature type="compositionally biased region" description="Polar residues" evidence="7">
    <location>
        <begin position="292"/>
        <end position="309"/>
    </location>
</feature>
<evidence type="ECO:0000256" key="2">
    <source>
        <dbReference type="ARBA" id="ARBA00022448"/>
    </source>
</evidence>
<dbReference type="InterPro" id="IPR005018">
    <property type="entry name" value="DOMON_domain"/>
</dbReference>
<dbReference type="Gene3D" id="1.20.120.1770">
    <property type="match status" value="1"/>
</dbReference>
<accession>A0A1Y1Z826</accession>
<comment type="subcellular location">
    <subcellularLocation>
        <location evidence="1">Membrane</location>
    </subcellularLocation>
</comment>
<dbReference type="CDD" id="cd09630">
    <property type="entry name" value="CDH_like_cytochrome"/>
    <property type="match status" value="1"/>
</dbReference>
<keyword evidence="2" id="KW-0813">Transport</keyword>
<protein>
    <recommendedName>
        <fullName evidence="10">Cytochrome b561 domain-containing protein</fullName>
    </recommendedName>
</protein>
<dbReference type="OrthoDB" id="19261at2759"/>
<feature type="transmembrane region" description="Helical" evidence="8">
    <location>
        <begin position="321"/>
        <end position="345"/>
    </location>
</feature>
<feature type="transmembrane region" description="Helical" evidence="8">
    <location>
        <begin position="352"/>
        <end position="377"/>
    </location>
</feature>
<keyword evidence="3 8" id="KW-0812">Transmembrane</keyword>
<dbReference type="Pfam" id="PF16010">
    <property type="entry name" value="CDH-cyt"/>
    <property type="match status" value="1"/>
</dbReference>
<dbReference type="Proteomes" id="UP000193144">
    <property type="component" value="Unassembled WGS sequence"/>
</dbReference>
<evidence type="ECO:0000256" key="7">
    <source>
        <dbReference type="SAM" id="MobiDB-lite"/>
    </source>
</evidence>
<keyword evidence="9" id="KW-0732">Signal</keyword>
<proteinExistence type="predicted"/>
<evidence type="ECO:0000256" key="3">
    <source>
        <dbReference type="ARBA" id="ARBA00022692"/>
    </source>
</evidence>
<feature type="region of interest" description="Disordered" evidence="7">
    <location>
        <begin position="485"/>
        <end position="521"/>
    </location>
</feature>
<dbReference type="PANTHER" id="PTHR47797:SF1">
    <property type="entry name" value="CYTOCHROME B561 DOMAIN-CONTAINING PROTEIN-RELATED"/>
    <property type="match status" value="1"/>
</dbReference>
<feature type="chain" id="PRO_5012666141" description="Cytochrome b561 domain-containing protein" evidence="9">
    <location>
        <begin position="20"/>
        <end position="521"/>
    </location>
</feature>
<dbReference type="GO" id="GO:0016020">
    <property type="term" value="C:membrane"/>
    <property type="evidence" value="ECO:0007669"/>
    <property type="project" value="UniProtKB-SubCell"/>
</dbReference>
<feature type="domain" description="Cytochrome b561" evidence="10">
    <location>
        <begin position="291"/>
        <end position="481"/>
    </location>
</feature>
<keyword evidence="6 8" id="KW-0472">Membrane</keyword>
<evidence type="ECO:0000256" key="9">
    <source>
        <dbReference type="SAM" id="SignalP"/>
    </source>
</evidence>
<dbReference type="SMART" id="SM00664">
    <property type="entry name" value="DoH"/>
    <property type="match status" value="1"/>
</dbReference>
<feature type="transmembrane region" description="Helical" evidence="8">
    <location>
        <begin position="459"/>
        <end position="479"/>
    </location>
</feature>
<feature type="compositionally biased region" description="Basic and acidic residues" evidence="7">
    <location>
        <begin position="500"/>
        <end position="509"/>
    </location>
</feature>
<dbReference type="PANTHER" id="PTHR47797">
    <property type="entry name" value="DEHYDROGENASE, PUTATIVE (AFU_ORTHOLOGUE AFUA_8G05805)-RELATED"/>
    <property type="match status" value="1"/>
</dbReference>
<feature type="signal peptide" evidence="9">
    <location>
        <begin position="1"/>
        <end position="19"/>
    </location>
</feature>
<evidence type="ECO:0000256" key="1">
    <source>
        <dbReference type="ARBA" id="ARBA00004370"/>
    </source>
</evidence>
<feature type="compositionally biased region" description="Low complexity" evidence="7">
    <location>
        <begin position="193"/>
        <end position="203"/>
    </location>
</feature>
<dbReference type="SUPFAM" id="SSF49344">
    <property type="entry name" value="CBD9-like"/>
    <property type="match status" value="1"/>
</dbReference>
<dbReference type="CDD" id="cd08760">
    <property type="entry name" value="Cyt_b561_FRRS1_like"/>
    <property type="match status" value="1"/>
</dbReference>